<accession>A0A9P4R032</accession>
<evidence type="ECO:0000313" key="2">
    <source>
        <dbReference type="Proteomes" id="UP000799444"/>
    </source>
</evidence>
<gene>
    <name evidence="1" type="ORF">EJ04DRAFT_523807</name>
</gene>
<reference evidence="1" key="1">
    <citation type="journal article" date="2020" name="Stud. Mycol.">
        <title>101 Dothideomycetes genomes: a test case for predicting lifestyles and emergence of pathogens.</title>
        <authorList>
            <person name="Haridas S."/>
            <person name="Albert R."/>
            <person name="Binder M."/>
            <person name="Bloem J."/>
            <person name="Labutti K."/>
            <person name="Salamov A."/>
            <person name="Andreopoulos B."/>
            <person name="Baker S."/>
            <person name="Barry K."/>
            <person name="Bills G."/>
            <person name="Bluhm B."/>
            <person name="Cannon C."/>
            <person name="Castanera R."/>
            <person name="Culley D."/>
            <person name="Daum C."/>
            <person name="Ezra D."/>
            <person name="Gonzalez J."/>
            <person name="Henrissat B."/>
            <person name="Kuo A."/>
            <person name="Liang C."/>
            <person name="Lipzen A."/>
            <person name="Lutzoni F."/>
            <person name="Magnuson J."/>
            <person name="Mondo S."/>
            <person name="Nolan M."/>
            <person name="Ohm R."/>
            <person name="Pangilinan J."/>
            <person name="Park H.-J."/>
            <person name="Ramirez L."/>
            <person name="Alfaro M."/>
            <person name="Sun H."/>
            <person name="Tritt A."/>
            <person name="Yoshinaga Y."/>
            <person name="Zwiers L.-H."/>
            <person name="Turgeon B."/>
            <person name="Goodwin S."/>
            <person name="Spatafora J."/>
            <person name="Crous P."/>
            <person name="Grigoriev I."/>
        </authorList>
    </citation>
    <scope>NUCLEOTIDE SEQUENCE</scope>
    <source>
        <strain evidence="1">CBS 125425</strain>
    </source>
</reference>
<keyword evidence="2" id="KW-1185">Reference proteome</keyword>
<evidence type="ECO:0000313" key="1">
    <source>
        <dbReference type="EMBL" id="KAF2734254.1"/>
    </source>
</evidence>
<dbReference type="AlphaFoldDB" id="A0A9P4R032"/>
<dbReference type="Proteomes" id="UP000799444">
    <property type="component" value="Unassembled WGS sequence"/>
</dbReference>
<name>A0A9P4R032_9PLEO</name>
<organism evidence="1 2">
    <name type="scientific">Polyplosphaeria fusca</name>
    <dbReference type="NCBI Taxonomy" id="682080"/>
    <lineage>
        <taxon>Eukaryota</taxon>
        <taxon>Fungi</taxon>
        <taxon>Dikarya</taxon>
        <taxon>Ascomycota</taxon>
        <taxon>Pezizomycotina</taxon>
        <taxon>Dothideomycetes</taxon>
        <taxon>Pleosporomycetidae</taxon>
        <taxon>Pleosporales</taxon>
        <taxon>Tetraplosphaeriaceae</taxon>
        <taxon>Polyplosphaeria</taxon>
    </lineage>
</organism>
<proteinExistence type="predicted"/>
<comment type="caution">
    <text evidence="1">The sequence shown here is derived from an EMBL/GenBank/DDBJ whole genome shotgun (WGS) entry which is preliminary data.</text>
</comment>
<dbReference type="OrthoDB" id="5427350at2759"/>
<dbReference type="PANTHER" id="PTHR36681">
    <property type="entry name" value="NUCLEAR GTPASE, GERMINAL CENTER-ASSOCIATED, TANDEM DUPLICATE 3"/>
    <property type="match status" value="1"/>
</dbReference>
<dbReference type="EMBL" id="ML996150">
    <property type="protein sequence ID" value="KAF2734254.1"/>
    <property type="molecule type" value="Genomic_DNA"/>
</dbReference>
<protein>
    <submittedName>
        <fullName evidence="1">Uncharacterized protein</fullName>
    </submittedName>
</protein>
<dbReference type="PANTHER" id="PTHR36681:SF3">
    <property type="entry name" value="NUCLEAR GTPASE, GERMINAL CENTER-ASSOCIATED, TANDEM DUPLICATE 3"/>
    <property type="match status" value="1"/>
</dbReference>
<sequence length="312" mass="35989">MTWAVHVYDNVKCGNEKAKIHYAQTPTALWDKIRPYTFGEQSELGKNESFLPWPLVKCISIAADVPLLENNVIWMDNPGMRDINESNNEAARWALNQCDAIVVVHKHERCAASAILRQQIREAIRRARPGIPAVLVPTHSEQVDINANIDFSNEFNDEEKTLLRFFNEQTEQLRSEQRGNRDRDAREFIRFRLQWIDAQYVTQLLYEKVINQLSRRTGIKMGARNRAMTESYATLYPPGFPESQRQIFFIATSAWQAHISGYDPFNQRPISIEKTGFPDLVRYLRSMPSNLRASELTGLVRVQLPRPITTGI</sequence>